<evidence type="ECO:0000256" key="1">
    <source>
        <dbReference type="SAM" id="MobiDB-lite"/>
    </source>
</evidence>
<dbReference type="RefSeq" id="WP_135358429.1">
    <property type="nucleotide sequence ID" value="NZ_BFAZ01000019.1"/>
</dbReference>
<evidence type="ECO:0000313" key="3">
    <source>
        <dbReference type="Proteomes" id="UP000245206"/>
    </source>
</evidence>
<name>A0A2P2DIZ7_9LEPT</name>
<feature type="region of interest" description="Disordered" evidence="1">
    <location>
        <begin position="218"/>
        <end position="238"/>
    </location>
</feature>
<comment type="caution">
    <text evidence="2">The sequence shown here is derived from an EMBL/GenBank/DDBJ whole genome shotgun (WGS) entry which is preliminary data.</text>
</comment>
<accession>A0A2P2DIZ7</accession>
<evidence type="ECO:0000313" key="2">
    <source>
        <dbReference type="EMBL" id="GBF44637.1"/>
    </source>
</evidence>
<reference evidence="3" key="1">
    <citation type="journal article" date="2019" name="Microbiol. Immunol.">
        <title>Molecular and phenotypic characterization of Leptospira johnsonii sp. nov., Leptospira ellinghausenii sp. nov. and Leptospira ryugenii sp. nov. isolated from soil and water in Japan.</title>
        <authorList>
            <person name="Masuzawa T."/>
            <person name="Saito M."/>
            <person name="Nakao R."/>
            <person name="Nikaido Y."/>
            <person name="Matsumoto M."/>
            <person name="Ogawa M."/>
            <person name="Yokoyama M."/>
            <person name="Hidaka Y."/>
            <person name="Tomita J."/>
            <person name="Sakakibara K."/>
            <person name="Suzuki K."/>
            <person name="Yasuda S."/>
            <person name="Sato H."/>
            <person name="Yamaguchi M."/>
            <person name="Yoshida S.I."/>
            <person name="Koizumi N."/>
            <person name="Kawamura Y."/>
        </authorList>
    </citation>
    <scope>NUCLEOTIDE SEQUENCE [LARGE SCALE GENOMIC DNA]</scope>
    <source>
        <strain evidence="3">E18</strain>
    </source>
</reference>
<protein>
    <submittedName>
        <fullName evidence="2">Uncharacterized protein</fullName>
    </submittedName>
</protein>
<dbReference type="EMBL" id="BFAZ01000019">
    <property type="protein sequence ID" value="GBF44637.1"/>
    <property type="molecule type" value="Genomic_DNA"/>
</dbReference>
<organism evidence="2 3">
    <name type="scientific">Leptospira ellinghausenii</name>
    <dbReference type="NCBI Taxonomy" id="1917822"/>
    <lineage>
        <taxon>Bacteria</taxon>
        <taxon>Pseudomonadati</taxon>
        <taxon>Spirochaetota</taxon>
        <taxon>Spirochaetia</taxon>
        <taxon>Leptospirales</taxon>
        <taxon>Leptospiraceae</taxon>
        <taxon>Leptospira</taxon>
    </lineage>
</organism>
<dbReference type="AlphaFoldDB" id="A0A2P2DIZ7"/>
<keyword evidence="3" id="KW-1185">Reference proteome</keyword>
<gene>
    <name evidence="2" type="ORF">LPTSP2_39400</name>
</gene>
<dbReference type="Proteomes" id="UP000245206">
    <property type="component" value="Unassembled WGS sequence"/>
</dbReference>
<proteinExistence type="predicted"/>
<sequence>MIFNIYYINIAKVYEISMMIDNLRFSNITKENIESNQQTQSSNLGFSLDYLESVKSNLGFAETQQKSSSHRIVENIEIITTKSILLRKIISKAKQLKSFANLTEGDLIKIENIKLTLSNELELRQVKTMSNGALNGFRVEGVDISNLINSMLKDYSYVLHGEFEKEKLILKIPMQYEGEFENLYNIDDLTIGHVTLVGIYKKQILQNELKNTFNTMQEFGKPQTENNNKIEKSSTTIESAEKHSENKNKFHFVDTIAIIQDIYKNEEFIEIRKGFWGKFILFFKGIFNKCN</sequence>
<dbReference type="OrthoDB" id="1335245at2"/>